<evidence type="ECO:0008006" key="3">
    <source>
        <dbReference type="Google" id="ProtNLM"/>
    </source>
</evidence>
<dbReference type="Proteomes" id="UP000198851">
    <property type="component" value="Unassembled WGS sequence"/>
</dbReference>
<dbReference type="InterPro" id="IPR027417">
    <property type="entry name" value="P-loop_NTPase"/>
</dbReference>
<reference evidence="2" key="1">
    <citation type="submission" date="2016-10" db="EMBL/GenBank/DDBJ databases">
        <authorList>
            <person name="Varghese N."/>
            <person name="Submissions S."/>
        </authorList>
    </citation>
    <scope>NUCLEOTIDE SEQUENCE [LARGE SCALE GENOMIC DNA]</scope>
    <source>
        <strain evidence="2">DSM 28453</strain>
    </source>
</reference>
<dbReference type="OrthoDB" id="4770574at2"/>
<dbReference type="SUPFAM" id="SSF52540">
    <property type="entry name" value="P-loop containing nucleoside triphosphate hydrolases"/>
    <property type="match status" value="1"/>
</dbReference>
<evidence type="ECO:0000313" key="1">
    <source>
        <dbReference type="EMBL" id="SFL43398.1"/>
    </source>
</evidence>
<name>A0A1I4HMA3_9RHOB</name>
<dbReference type="EMBL" id="FOSZ01000015">
    <property type="protein sequence ID" value="SFL43398.1"/>
    <property type="molecule type" value="Genomic_DNA"/>
</dbReference>
<evidence type="ECO:0000313" key="2">
    <source>
        <dbReference type="Proteomes" id="UP000198851"/>
    </source>
</evidence>
<proteinExistence type="predicted"/>
<sequence>MADVLSLDLEYCYGIAKLQADLTFSHKGYAIYAPNGVMKTSFAKTMQDLSKGQKPTDLAFPDRISRCDITLNGQVLGQNEIFVVNSYDENYSSGGISTLLANADLKKQYEDVHKKIGAAKNELDKKLKGLAGYGERSRTAIAPIIEEIFSLPYYDALLSLEDEISGASETDFDGADYKTVFDPKVRELLAKGDAAEIVEGFAQKYDELTQKSPVLRQEFQYHHASQVQQQLKLNNFFEAGHSVNLLDKASAQKSELTTSQQLEERIEAEKAAVLNDANLKAKFEEFNAKLKNKELQAFRDYITRNQHLLPEMKDLKAFERKLWVQYLYTAREEYKTLLVEYKSGQDALKEIVSEASANPNDWDAVIGDFNRRFLHLPFELRVENKADVILKDTAPSIEFFFRDGEHEAVYKDSQRRDLLRILSTGEARALYILNIMLEIYMRRKLRKKTLFIFDDISDSFDYKNKFAIIDYLEDVTKVEDVEFLSIVLTHNFDFLRTVESRGICGSHQCFMASKSQEGVALTQFKRSDIRNPFDKWKGRLEEGVILAAFIPFLRNVIEYSQGMKDADGNSNPDYITLTRMVHFKDESSDLTFGDYKAVFEKAFPNESFPDVDGTASILDFILAQADQCLSQPDGINLEHKIVVSMAIRIHAERYMIAKIREVEDAYDPSRKQMGNILGDFKTTYNNLSDEINVLQRVNLITPSNIHINAFMYEPILDMGFSELKALYQKVKADLV</sequence>
<keyword evidence="2" id="KW-1185">Reference proteome</keyword>
<gene>
    <name evidence="1" type="ORF">SAMN04488036_1152</name>
</gene>
<dbReference type="AlphaFoldDB" id="A0A1I4HMA3"/>
<protein>
    <recommendedName>
        <fullName evidence="3">Phage infection protein</fullName>
    </recommendedName>
</protein>
<organism evidence="1 2">
    <name type="scientific">Shimia haliotis</name>
    <dbReference type="NCBI Taxonomy" id="1280847"/>
    <lineage>
        <taxon>Bacteria</taxon>
        <taxon>Pseudomonadati</taxon>
        <taxon>Pseudomonadota</taxon>
        <taxon>Alphaproteobacteria</taxon>
        <taxon>Rhodobacterales</taxon>
        <taxon>Roseobacteraceae</taxon>
    </lineage>
</organism>
<dbReference type="STRING" id="1280847.SAMN04488036_1152"/>
<dbReference type="RefSeq" id="WP_093326177.1">
    <property type="nucleotide sequence ID" value="NZ_FOSZ01000015.1"/>
</dbReference>
<accession>A0A1I4HMA3</accession>